<accession>A0AAD5MIW3</accession>
<evidence type="ECO:0000313" key="1">
    <source>
        <dbReference type="EMBL" id="KAJ1348454.1"/>
    </source>
</evidence>
<name>A0AAD5MIW3_PARTN</name>
<sequence length="55" mass="5862">MMANMISQRCIIVGNTVTGLCTATMDQLKGCDDATMVKIEAVPYNYTSISGTLSV</sequence>
<protein>
    <submittedName>
        <fullName evidence="1">Uncharacterized protein</fullName>
    </submittedName>
</protein>
<dbReference type="AlphaFoldDB" id="A0AAD5MIW3"/>
<gene>
    <name evidence="1" type="ORF">KIN20_003755</name>
</gene>
<evidence type="ECO:0000313" key="2">
    <source>
        <dbReference type="Proteomes" id="UP001196413"/>
    </source>
</evidence>
<reference evidence="1" key="1">
    <citation type="submission" date="2021-06" db="EMBL/GenBank/DDBJ databases">
        <title>Parelaphostrongylus tenuis whole genome reference sequence.</title>
        <authorList>
            <person name="Garwood T.J."/>
            <person name="Larsen P.A."/>
            <person name="Fountain-Jones N.M."/>
            <person name="Garbe J.R."/>
            <person name="Macchietto M.G."/>
            <person name="Kania S.A."/>
            <person name="Gerhold R.W."/>
            <person name="Richards J.E."/>
            <person name="Wolf T.M."/>
        </authorList>
    </citation>
    <scope>NUCLEOTIDE SEQUENCE</scope>
    <source>
        <strain evidence="1">MNPRO001-30</strain>
        <tissue evidence="1">Meninges</tissue>
    </source>
</reference>
<dbReference type="Proteomes" id="UP001196413">
    <property type="component" value="Unassembled WGS sequence"/>
</dbReference>
<dbReference type="EMBL" id="JAHQIW010000509">
    <property type="protein sequence ID" value="KAJ1348454.1"/>
    <property type="molecule type" value="Genomic_DNA"/>
</dbReference>
<keyword evidence="2" id="KW-1185">Reference proteome</keyword>
<organism evidence="1 2">
    <name type="scientific">Parelaphostrongylus tenuis</name>
    <name type="common">Meningeal worm</name>
    <dbReference type="NCBI Taxonomy" id="148309"/>
    <lineage>
        <taxon>Eukaryota</taxon>
        <taxon>Metazoa</taxon>
        <taxon>Ecdysozoa</taxon>
        <taxon>Nematoda</taxon>
        <taxon>Chromadorea</taxon>
        <taxon>Rhabditida</taxon>
        <taxon>Rhabditina</taxon>
        <taxon>Rhabditomorpha</taxon>
        <taxon>Strongyloidea</taxon>
        <taxon>Metastrongylidae</taxon>
        <taxon>Parelaphostrongylus</taxon>
    </lineage>
</organism>
<proteinExistence type="predicted"/>
<comment type="caution">
    <text evidence="1">The sequence shown here is derived from an EMBL/GenBank/DDBJ whole genome shotgun (WGS) entry which is preliminary data.</text>
</comment>